<dbReference type="AlphaFoldDB" id="A0A8K0A2I8"/>
<dbReference type="PANTHER" id="PTHR34923:SF1">
    <property type="entry name" value="SMALL INTEGRAL MEMBRANE PROTEIN 20"/>
    <property type="match status" value="1"/>
</dbReference>
<sequence>MRNGSPSRLLDFLYWAASVLGTLLSGLETELHTIMSGTSMRRMVLGVGAFAAVVGGVMYPIFVAPLLHSQQYQNMQKQNRAGIKQEEIQPGGMVVWSNPFGEKDQKKDS</sequence>
<dbReference type="EMBL" id="OV696691">
    <property type="protein sequence ID" value="CAH1267683.1"/>
    <property type="molecule type" value="Genomic_DNA"/>
</dbReference>
<protein>
    <submittedName>
        <fullName evidence="2">SMIM20 protein</fullName>
    </submittedName>
</protein>
<dbReference type="PANTHER" id="PTHR34923">
    <property type="entry name" value="SMALL INTEGRAL MEMBRANE PROTEIN 20"/>
    <property type="match status" value="1"/>
</dbReference>
<dbReference type="GO" id="GO:0033617">
    <property type="term" value="P:mitochondrial respiratory chain complex IV assembly"/>
    <property type="evidence" value="ECO:0007669"/>
    <property type="project" value="InterPro"/>
</dbReference>
<dbReference type="GO" id="GO:0005743">
    <property type="term" value="C:mitochondrial inner membrane"/>
    <property type="evidence" value="ECO:0007669"/>
    <property type="project" value="TreeGrafter"/>
</dbReference>
<dbReference type="Pfam" id="PF15061">
    <property type="entry name" value="MITRAC7_Phoenixin"/>
    <property type="match status" value="1"/>
</dbReference>
<dbReference type="OrthoDB" id="8755372at2759"/>
<evidence type="ECO:0000313" key="3">
    <source>
        <dbReference type="Proteomes" id="UP000838412"/>
    </source>
</evidence>
<proteinExistence type="predicted"/>
<organism evidence="2 3">
    <name type="scientific">Branchiostoma lanceolatum</name>
    <name type="common">Common lancelet</name>
    <name type="synonym">Amphioxus lanceolatum</name>
    <dbReference type="NCBI Taxonomy" id="7740"/>
    <lineage>
        <taxon>Eukaryota</taxon>
        <taxon>Metazoa</taxon>
        <taxon>Chordata</taxon>
        <taxon>Cephalochordata</taxon>
        <taxon>Leptocardii</taxon>
        <taxon>Amphioxiformes</taxon>
        <taxon>Branchiostomatidae</taxon>
        <taxon>Branchiostoma</taxon>
    </lineage>
</organism>
<reference evidence="2" key="1">
    <citation type="submission" date="2022-01" db="EMBL/GenBank/DDBJ databases">
        <authorList>
            <person name="Braso-Vives M."/>
        </authorList>
    </citation>
    <scope>NUCLEOTIDE SEQUENCE</scope>
</reference>
<name>A0A8K0A2I8_BRALA</name>
<keyword evidence="1" id="KW-0812">Transmembrane</keyword>
<evidence type="ECO:0000313" key="2">
    <source>
        <dbReference type="EMBL" id="CAH1267683.1"/>
    </source>
</evidence>
<keyword evidence="1" id="KW-0472">Membrane</keyword>
<dbReference type="InterPro" id="IPR027917">
    <property type="entry name" value="MITRAC7/Phoenixin"/>
</dbReference>
<dbReference type="Proteomes" id="UP000838412">
    <property type="component" value="Chromosome 6"/>
</dbReference>
<evidence type="ECO:0000256" key="1">
    <source>
        <dbReference type="SAM" id="Phobius"/>
    </source>
</evidence>
<keyword evidence="1" id="KW-1133">Transmembrane helix</keyword>
<feature type="transmembrane region" description="Helical" evidence="1">
    <location>
        <begin position="12"/>
        <end position="31"/>
    </location>
</feature>
<accession>A0A8K0A2I8</accession>
<gene>
    <name evidence="2" type="primary">SMIM20</name>
    <name evidence="2" type="ORF">BLAG_LOCUS20933</name>
</gene>
<feature type="transmembrane region" description="Helical" evidence="1">
    <location>
        <begin position="43"/>
        <end position="67"/>
    </location>
</feature>
<keyword evidence="3" id="KW-1185">Reference proteome</keyword>